<reference evidence="1 2" key="1">
    <citation type="journal article" date="2021" name="BMC Genomics">
        <title>Datura genome reveals duplications of psychoactive alkaloid biosynthetic genes and high mutation rate following tissue culture.</title>
        <authorList>
            <person name="Rajewski A."/>
            <person name="Carter-House D."/>
            <person name="Stajich J."/>
            <person name="Litt A."/>
        </authorList>
    </citation>
    <scope>NUCLEOTIDE SEQUENCE [LARGE SCALE GENOMIC DNA]</scope>
    <source>
        <strain evidence="1">AR-01</strain>
    </source>
</reference>
<organism evidence="1 2">
    <name type="scientific">Datura stramonium</name>
    <name type="common">Jimsonweed</name>
    <name type="synonym">Common thornapple</name>
    <dbReference type="NCBI Taxonomy" id="4076"/>
    <lineage>
        <taxon>Eukaryota</taxon>
        <taxon>Viridiplantae</taxon>
        <taxon>Streptophyta</taxon>
        <taxon>Embryophyta</taxon>
        <taxon>Tracheophyta</taxon>
        <taxon>Spermatophyta</taxon>
        <taxon>Magnoliopsida</taxon>
        <taxon>eudicotyledons</taxon>
        <taxon>Gunneridae</taxon>
        <taxon>Pentapetalae</taxon>
        <taxon>asterids</taxon>
        <taxon>lamiids</taxon>
        <taxon>Solanales</taxon>
        <taxon>Solanaceae</taxon>
        <taxon>Solanoideae</taxon>
        <taxon>Datureae</taxon>
        <taxon>Datura</taxon>
    </lineage>
</organism>
<dbReference type="EMBL" id="JACEIK010000049">
    <property type="protein sequence ID" value="MCD7447991.1"/>
    <property type="molecule type" value="Genomic_DNA"/>
</dbReference>
<gene>
    <name evidence="1" type="ORF">HAX54_036811</name>
</gene>
<dbReference type="Proteomes" id="UP000823775">
    <property type="component" value="Unassembled WGS sequence"/>
</dbReference>
<accession>A0ABS8RMH1</accession>
<protein>
    <submittedName>
        <fullName evidence="1">Uncharacterized protein</fullName>
    </submittedName>
</protein>
<evidence type="ECO:0000313" key="2">
    <source>
        <dbReference type="Proteomes" id="UP000823775"/>
    </source>
</evidence>
<proteinExistence type="predicted"/>
<comment type="caution">
    <text evidence="1">The sequence shown here is derived from an EMBL/GenBank/DDBJ whole genome shotgun (WGS) entry which is preliminary data.</text>
</comment>
<name>A0ABS8RMH1_DATST</name>
<evidence type="ECO:0000313" key="1">
    <source>
        <dbReference type="EMBL" id="MCD7447991.1"/>
    </source>
</evidence>
<sequence>MSGSLSSSAMSFSLRALSLLKRQRQNSVVTISAPLVEGCGAEKGNGNNVVYIFKEEKRDMEILVQLLMTYNNRLVSY</sequence>
<keyword evidence="2" id="KW-1185">Reference proteome</keyword>